<sequence length="614" mass="65813">MDHVLETRASARPPIAESSSAPAAQRASRPLTGNEAIARGAWEAGIRVAAAYPGTPSTEIMESLADYPAEDLHAQWSTNEKVALDVAIGASFAGVRALASMKHVGLNVAADALMSLTYIGVNGGLVIVVCDDPGIHSSQNEQDTRLFSRFAMVPCLEPADAQEALVMTREAFDLSERFDTPVIIRSTTRLSHTRSLVTLGERTVPPSGHFREDPRKNVMVPAHARNRHPKLIEREAALRAHFATSGHVRWEAGRRDIGIITAGTPYAYVKEVLPDASILKLPAAYPLPLDLIGRFCASVERVLVVEELEPAMETEIRAAGLKVEGKAFFPRVGELAPEVVRAGLESAGILEPQPKVEPWQLTPPARPPVLCSGCPHTMSYMALRALDARVAGDIGCYTLAALEPLRSIDTCVSMGSSIANAVGIAKAGTEAKPIIATIGDSTFLHAGIPPLIDAVYNDANITVIILDNHITAMTGGQDHPGTGRNLRGSETARVDFEQMVRACGVKWVRKVDSYNVAEMYQACREAAAFKGVAVVISDRPCVLDPVKIKGPPLEVQAKNCIACQSCMNLGCPALGWSEDMFEGHHKVRINAALCIGCTLCAQICPSDCIHPSVQ</sequence>
<dbReference type="Pfam" id="PF02775">
    <property type="entry name" value="TPP_enzyme_C"/>
    <property type="match status" value="1"/>
</dbReference>
<proteinExistence type="predicted"/>
<evidence type="ECO:0000256" key="9">
    <source>
        <dbReference type="ARBA" id="ARBA00022982"/>
    </source>
</evidence>
<evidence type="ECO:0000256" key="12">
    <source>
        <dbReference type="ARBA" id="ARBA00023014"/>
    </source>
</evidence>
<dbReference type="PROSITE" id="PS51379">
    <property type="entry name" value="4FE4S_FER_2"/>
    <property type="match status" value="2"/>
</dbReference>
<feature type="compositionally biased region" description="Low complexity" evidence="15">
    <location>
        <begin position="10"/>
        <end position="30"/>
    </location>
</feature>
<evidence type="ECO:0000256" key="10">
    <source>
        <dbReference type="ARBA" id="ARBA00023002"/>
    </source>
</evidence>
<comment type="cofactor">
    <cofactor evidence="1">
        <name>[4Fe-4S] cluster</name>
        <dbReference type="ChEBI" id="CHEBI:49883"/>
    </cofactor>
</comment>
<reference evidence="17" key="1">
    <citation type="submission" date="2018-07" db="EMBL/GenBank/DDBJ databases">
        <authorList>
            <person name="Quirk P.G."/>
            <person name="Krulwich T.A."/>
        </authorList>
    </citation>
    <scope>NUCLEOTIDE SEQUENCE</scope>
</reference>
<dbReference type="PANTHER" id="PTHR43710:SF5">
    <property type="entry name" value="INDOLEPYRUVATE FERREDOXIN OXIDOREDUCTASE ALPHA SUBUNIT"/>
    <property type="match status" value="1"/>
</dbReference>
<dbReference type="GO" id="GO:0030976">
    <property type="term" value="F:thiamine pyrophosphate binding"/>
    <property type="evidence" value="ECO:0007669"/>
    <property type="project" value="InterPro"/>
</dbReference>
<accession>A0A380TEH3</accession>
<dbReference type="InterPro" id="IPR017896">
    <property type="entry name" value="4Fe4S_Fe-S-bd"/>
</dbReference>
<feature type="domain" description="4Fe-4S ferredoxin-type" evidence="16">
    <location>
        <begin position="551"/>
        <end position="579"/>
    </location>
</feature>
<comment type="subunit">
    <text evidence="3">Heterodimer of the IorA and IorB subunits.</text>
</comment>
<evidence type="ECO:0000256" key="6">
    <source>
        <dbReference type="ARBA" id="ARBA00022448"/>
    </source>
</evidence>
<dbReference type="GO" id="GO:0051539">
    <property type="term" value="F:4 iron, 4 sulfur cluster binding"/>
    <property type="evidence" value="ECO:0007669"/>
    <property type="project" value="UniProtKB-KW"/>
</dbReference>
<dbReference type="Pfam" id="PF00037">
    <property type="entry name" value="Fer4"/>
    <property type="match status" value="1"/>
</dbReference>
<dbReference type="CDD" id="cd02008">
    <property type="entry name" value="TPP_IOR_alpha"/>
    <property type="match status" value="1"/>
</dbReference>
<dbReference type="InterPro" id="IPR017900">
    <property type="entry name" value="4Fe4S_Fe_S_CS"/>
</dbReference>
<dbReference type="InterPro" id="IPR002880">
    <property type="entry name" value="Pyrv_Fd/Flavodoxin_OxRdtase_N"/>
</dbReference>
<organism evidence="17">
    <name type="scientific">metagenome</name>
    <dbReference type="NCBI Taxonomy" id="256318"/>
    <lineage>
        <taxon>unclassified sequences</taxon>
        <taxon>metagenomes</taxon>
    </lineage>
</organism>
<dbReference type="GO" id="GO:0043805">
    <property type="term" value="F:indolepyruvate ferredoxin oxidoreductase activity"/>
    <property type="evidence" value="ECO:0007669"/>
    <property type="project" value="UniProtKB-EC"/>
</dbReference>
<keyword evidence="17" id="KW-0670">Pyruvate</keyword>
<protein>
    <recommendedName>
        <fullName evidence="5">Indolepyruvate oxidoreductase subunit IorA</fullName>
        <ecNumber evidence="4">1.2.7.8</ecNumber>
    </recommendedName>
    <alternativeName>
        <fullName evidence="13">Indolepyruvate ferredoxin oxidoreductase subunit alpha</fullName>
    </alternativeName>
</protein>
<dbReference type="NCBIfam" id="TIGR03336">
    <property type="entry name" value="IOR_alpha"/>
    <property type="match status" value="1"/>
</dbReference>
<keyword evidence="7" id="KW-0004">4Fe-4S</keyword>
<keyword evidence="12" id="KW-0411">Iron-sulfur</keyword>
<evidence type="ECO:0000256" key="14">
    <source>
        <dbReference type="ARBA" id="ARBA00048332"/>
    </source>
</evidence>
<keyword evidence="9" id="KW-0249">Electron transport</keyword>
<dbReference type="Gene3D" id="3.40.50.970">
    <property type="match status" value="2"/>
</dbReference>
<dbReference type="EC" id="1.2.7.8" evidence="4"/>
<keyword evidence="11" id="KW-0408">Iron</keyword>
<evidence type="ECO:0000256" key="1">
    <source>
        <dbReference type="ARBA" id="ARBA00001966"/>
    </source>
</evidence>
<name>A0A380TEH3_9ZZZZ</name>
<evidence type="ECO:0000256" key="5">
    <source>
        <dbReference type="ARBA" id="ARBA00017710"/>
    </source>
</evidence>
<dbReference type="PIRSF" id="PIRSF006439">
    <property type="entry name" value="Indolepyruvate_ferr_oxidored"/>
    <property type="match status" value="1"/>
</dbReference>
<evidence type="ECO:0000256" key="3">
    <source>
        <dbReference type="ARBA" id="ARBA00011238"/>
    </source>
</evidence>
<dbReference type="InterPro" id="IPR009014">
    <property type="entry name" value="Transketo_C/PFOR_II"/>
</dbReference>
<dbReference type="SUPFAM" id="SSF52922">
    <property type="entry name" value="TK C-terminal domain-like"/>
    <property type="match status" value="1"/>
</dbReference>
<evidence type="ECO:0000256" key="11">
    <source>
        <dbReference type="ARBA" id="ARBA00023004"/>
    </source>
</evidence>
<evidence type="ECO:0000256" key="2">
    <source>
        <dbReference type="ARBA" id="ARBA00002995"/>
    </source>
</evidence>
<dbReference type="Pfam" id="PF01855">
    <property type="entry name" value="POR_N"/>
    <property type="match status" value="1"/>
</dbReference>
<keyword evidence="6" id="KW-0813">Transport</keyword>
<keyword evidence="8" id="KW-0479">Metal-binding</keyword>
<dbReference type="GO" id="GO:0046872">
    <property type="term" value="F:metal ion binding"/>
    <property type="evidence" value="ECO:0007669"/>
    <property type="project" value="UniProtKB-KW"/>
</dbReference>
<gene>
    <name evidence="17" type="primary">iorA</name>
    <name evidence="17" type="ORF">DF3PB_2340006</name>
</gene>
<comment type="function">
    <text evidence="2">Catalyzes the ferredoxin-dependent oxidative decarboxylation of arylpyruvates.</text>
</comment>
<feature type="region of interest" description="Disordered" evidence="15">
    <location>
        <begin position="1"/>
        <end position="30"/>
    </location>
</feature>
<dbReference type="SUPFAM" id="SSF52518">
    <property type="entry name" value="Thiamin diphosphate-binding fold (THDP-binding)"/>
    <property type="match status" value="2"/>
</dbReference>
<evidence type="ECO:0000313" key="17">
    <source>
        <dbReference type="EMBL" id="SUS06044.1"/>
    </source>
</evidence>
<dbReference type="FunFam" id="3.40.50.970:FF:000039">
    <property type="entry name" value="Indolepyruvate oxidoreductase subunit IorA"/>
    <property type="match status" value="1"/>
</dbReference>
<evidence type="ECO:0000256" key="7">
    <source>
        <dbReference type="ARBA" id="ARBA00022485"/>
    </source>
</evidence>
<dbReference type="PROSITE" id="PS00198">
    <property type="entry name" value="4FE4S_FER_1"/>
    <property type="match status" value="1"/>
</dbReference>
<dbReference type="InterPro" id="IPR017721">
    <property type="entry name" value="IorA"/>
</dbReference>
<dbReference type="InterPro" id="IPR011766">
    <property type="entry name" value="TPP_enzyme_TPP-bd"/>
</dbReference>
<evidence type="ECO:0000256" key="15">
    <source>
        <dbReference type="SAM" id="MobiDB-lite"/>
    </source>
</evidence>
<dbReference type="PANTHER" id="PTHR43710">
    <property type="entry name" value="2-HYDROXYACYL-COA LYASE"/>
    <property type="match status" value="1"/>
</dbReference>
<dbReference type="SUPFAM" id="SSF54862">
    <property type="entry name" value="4Fe-4S ferredoxins"/>
    <property type="match status" value="1"/>
</dbReference>
<dbReference type="AlphaFoldDB" id="A0A380TEH3"/>
<evidence type="ECO:0000256" key="4">
    <source>
        <dbReference type="ARBA" id="ARBA00012812"/>
    </source>
</evidence>
<dbReference type="EMBL" id="UIDG01000151">
    <property type="protein sequence ID" value="SUS06044.1"/>
    <property type="molecule type" value="Genomic_DNA"/>
</dbReference>
<keyword evidence="10 17" id="KW-0560">Oxidoreductase</keyword>
<feature type="domain" description="4Fe-4S ferredoxin-type" evidence="16">
    <location>
        <begin position="585"/>
        <end position="614"/>
    </location>
</feature>
<dbReference type="InterPro" id="IPR045025">
    <property type="entry name" value="HACL1-like"/>
</dbReference>
<evidence type="ECO:0000259" key="16">
    <source>
        <dbReference type="PROSITE" id="PS51379"/>
    </source>
</evidence>
<dbReference type="Gene3D" id="3.30.70.20">
    <property type="match status" value="1"/>
</dbReference>
<dbReference type="InterPro" id="IPR029061">
    <property type="entry name" value="THDP-binding"/>
</dbReference>
<dbReference type="CDD" id="cd07034">
    <property type="entry name" value="TPP_PYR_PFOR_IOR-alpha_like"/>
    <property type="match status" value="1"/>
</dbReference>
<evidence type="ECO:0000256" key="13">
    <source>
        <dbReference type="ARBA" id="ARBA00030514"/>
    </source>
</evidence>
<comment type="catalytic activity">
    <reaction evidence="14">
        <text>indole-3-pyruvate + 2 oxidized [2Fe-2S]-[ferredoxin] + CoA = (indol-3-yl)acetyl-CoA + 2 reduced [2Fe-2S]-[ferredoxin] + CO2 + H(+)</text>
        <dbReference type="Rhea" id="RHEA:12645"/>
        <dbReference type="Rhea" id="RHEA-COMP:10000"/>
        <dbReference type="Rhea" id="RHEA-COMP:10001"/>
        <dbReference type="ChEBI" id="CHEBI:15378"/>
        <dbReference type="ChEBI" id="CHEBI:16526"/>
        <dbReference type="ChEBI" id="CHEBI:17640"/>
        <dbReference type="ChEBI" id="CHEBI:33737"/>
        <dbReference type="ChEBI" id="CHEBI:33738"/>
        <dbReference type="ChEBI" id="CHEBI:57271"/>
        <dbReference type="ChEBI" id="CHEBI:57287"/>
        <dbReference type="EC" id="1.2.7.8"/>
    </reaction>
</comment>
<evidence type="ECO:0000256" key="8">
    <source>
        <dbReference type="ARBA" id="ARBA00022723"/>
    </source>
</evidence>